<accession>A0A3B1CZE6</accession>
<protein>
    <submittedName>
        <fullName evidence="2">Uncharacterized protein</fullName>
    </submittedName>
</protein>
<keyword evidence="1" id="KW-0812">Transmembrane</keyword>
<keyword evidence="1" id="KW-0472">Membrane</keyword>
<dbReference type="AlphaFoldDB" id="A0A3B1CZE6"/>
<evidence type="ECO:0000256" key="1">
    <source>
        <dbReference type="SAM" id="Phobius"/>
    </source>
</evidence>
<keyword evidence="1" id="KW-1133">Transmembrane helix</keyword>
<dbReference type="EMBL" id="UOGJ01000039">
    <property type="protein sequence ID" value="VAX35229.1"/>
    <property type="molecule type" value="Genomic_DNA"/>
</dbReference>
<reference evidence="2" key="1">
    <citation type="submission" date="2018-06" db="EMBL/GenBank/DDBJ databases">
        <authorList>
            <person name="Zhirakovskaya E."/>
        </authorList>
    </citation>
    <scope>NUCLEOTIDE SEQUENCE</scope>
</reference>
<sequence>MFKTKLIILRTIAVVLLTVAMFFITADYTLVPKEEVEAQCVALPQAPNDDCVWYSWNSGNFRCPAGSVLAGANYNSGDSHEWTTFGCCKIY</sequence>
<gene>
    <name evidence="2" type="ORF">MNBD_UNCLBAC01-1687</name>
</gene>
<proteinExistence type="predicted"/>
<evidence type="ECO:0000313" key="2">
    <source>
        <dbReference type="EMBL" id="VAX35229.1"/>
    </source>
</evidence>
<feature type="transmembrane region" description="Helical" evidence="1">
    <location>
        <begin position="7"/>
        <end position="26"/>
    </location>
</feature>
<name>A0A3B1CZE6_9ZZZZ</name>
<organism evidence="2">
    <name type="scientific">hydrothermal vent metagenome</name>
    <dbReference type="NCBI Taxonomy" id="652676"/>
    <lineage>
        <taxon>unclassified sequences</taxon>
        <taxon>metagenomes</taxon>
        <taxon>ecological metagenomes</taxon>
    </lineage>
</organism>